<gene>
    <name evidence="9" type="ORF">EFY79_00790</name>
</gene>
<dbReference type="Gene3D" id="3.90.1680.10">
    <property type="entry name" value="SOS response associated peptidase-like"/>
    <property type="match status" value="1"/>
</dbReference>
<sequence>MCYDISFTVEIKVLSDYFPDLIHDEQLEINFDGTHIIGHLYGNHPIIYRNREDNKLHLRSMEWGCVPFYVKDLDKFKRQRATMLNARSERILHDTKSYWYKIRNRRCLIPVNGFYEHRKVVGFKNKIPYFITLKNQPMFFLPGLFSVAEIVDKETGEMIKVWSYTLITRDANSLMRQIHNDGENKFRMPLLLPFELSQKWINEELSDEEYKAILDFEMPSSELDYKTVYTIRSPKLRPDDKAKNEFYQWENLPELEIE</sequence>
<comment type="caution">
    <text evidence="9">The sequence shown here is derived from an EMBL/GenBank/DDBJ whole genome shotgun (WGS) entry which is preliminary data.</text>
</comment>
<evidence type="ECO:0000313" key="9">
    <source>
        <dbReference type="EMBL" id="RNI39872.1"/>
    </source>
</evidence>
<dbReference type="GO" id="GO:0003697">
    <property type="term" value="F:single-stranded DNA binding"/>
    <property type="evidence" value="ECO:0007669"/>
    <property type="project" value="InterPro"/>
</dbReference>
<comment type="similarity">
    <text evidence="1 8">Belongs to the SOS response-associated peptidase family.</text>
</comment>
<evidence type="ECO:0000256" key="4">
    <source>
        <dbReference type="ARBA" id="ARBA00022801"/>
    </source>
</evidence>
<keyword evidence="2 8" id="KW-0645">Protease</keyword>
<evidence type="ECO:0000256" key="3">
    <source>
        <dbReference type="ARBA" id="ARBA00022763"/>
    </source>
</evidence>
<evidence type="ECO:0000313" key="10">
    <source>
        <dbReference type="Proteomes" id="UP000267223"/>
    </source>
</evidence>
<accession>A0A3M9NPZ1</accession>
<organism evidence="9 10">
    <name type="scientific">Hanamia caeni</name>
    <dbReference type="NCBI Taxonomy" id="2294116"/>
    <lineage>
        <taxon>Bacteria</taxon>
        <taxon>Pseudomonadati</taxon>
        <taxon>Bacteroidota</taxon>
        <taxon>Chitinophagia</taxon>
        <taxon>Chitinophagales</taxon>
        <taxon>Chitinophagaceae</taxon>
        <taxon>Hanamia</taxon>
    </lineage>
</organism>
<dbReference type="RefSeq" id="WP_123118763.1">
    <property type="nucleotide sequence ID" value="NZ_RJJR01000001.1"/>
</dbReference>
<keyword evidence="10" id="KW-1185">Reference proteome</keyword>
<name>A0A3M9NPZ1_9BACT</name>
<dbReference type="Proteomes" id="UP000267223">
    <property type="component" value="Unassembled WGS sequence"/>
</dbReference>
<dbReference type="GO" id="GO:0006508">
    <property type="term" value="P:proteolysis"/>
    <property type="evidence" value="ECO:0007669"/>
    <property type="project" value="UniProtKB-KW"/>
</dbReference>
<dbReference type="EMBL" id="RJJR01000001">
    <property type="protein sequence ID" value="RNI39872.1"/>
    <property type="molecule type" value="Genomic_DNA"/>
</dbReference>
<dbReference type="AlphaFoldDB" id="A0A3M9NPZ1"/>
<evidence type="ECO:0000256" key="2">
    <source>
        <dbReference type="ARBA" id="ARBA00022670"/>
    </source>
</evidence>
<keyword evidence="6" id="KW-0238">DNA-binding</keyword>
<dbReference type="GO" id="GO:0106300">
    <property type="term" value="P:protein-DNA covalent cross-linking repair"/>
    <property type="evidence" value="ECO:0007669"/>
    <property type="project" value="InterPro"/>
</dbReference>
<evidence type="ECO:0000256" key="1">
    <source>
        <dbReference type="ARBA" id="ARBA00008136"/>
    </source>
</evidence>
<keyword evidence="5" id="KW-0190">Covalent protein-DNA linkage</keyword>
<protein>
    <recommendedName>
        <fullName evidence="8">Abasic site processing protein</fullName>
        <ecNumber evidence="8">3.4.-.-</ecNumber>
    </recommendedName>
</protein>
<keyword evidence="3" id="KW-0227">DNA damage</keyword>
<evidence type="ECO:0000256" key="7">
    <source>
        <dbReference type="ARBA" id="ARBA00023239"/>
    </source>
</evidence>
<evidence type="ECO:0000256" key="6">
    <source>
        <dbReference type="ARBA" id="ARBA00023125"/>
    </source>
</evidence>
<dbReference type="PANTHER" id="PTHR13604:SF0">
    <property type="entry name" value="ABASIC SITE PROCESSING PROTEIN HMCES"/>
    <property type="match status" value="1"/>
</dbReference>
<evidence type="ECO:0000256" key="8">
    <source>
        <dbReference type="RuleBase" id="RU364100"/>
    </source>
</evidence>
<dbReference type="SUPFAM" id="SSF143081">
    <property type="entry name" value="BB1717-like"/>
    <property type="match status" value="1"/>
</dbReference>
<reference evidence="9 10" key="1">
    <citation type="submission" date="2018-11" db="EMBL/GenBank/DDBJ databases">
        <title>Draft genome sequence of Ferruginibacter sp. BO-59.</title>
        <authorList>
            <person name="Im W.T."/>
        </authorList>
    </citation>
    <scope>NUCLEOTIDE SEQUENCE [LARGE SCALE GENOMIC DNA]</scope>
    <source>
        <strain evidence="9 10">BO-59</strain>
    </source>
</reference>
<dbReference type="PANTHER" id="PTHR13604">
    <property type="entry name" value="DC12-RELATED"/>
    <property type="match status" value="1"/>
</dbReference>
<dbReference type="EC" id="3.4.-.-" evidence="8"/>
<dbReference type="GO" id="GO:0016829">
    <property type="term" value="F:lyase activity"/>
    <property type="evidence" value="ECO:0007669"/>
    <property type="project" value="UniProtKB-KW"/>
</dbReference>
<keyword evidence="4 8" id="KW-0378">Hydrolase</keyword>
<dbReference type="InterPro" id="IPR003738">
    <property type="entry name" value="SRAP"/>
</dbReference>
<proteinExistence type="inferred from homology"/>
<dbReference type="Pfam" id="PF02586">
    <property type="entry name" value="SRAP"/>
    <property type="match status" value="1"/>
</dbReference>
<dbReference type="GO" id="GO:0008233">
    <property type="term" value="F:peptidase activity"/>
    <property type="evidence" value="ECO:0007669"/>
    <property type="project" value="UniProtKB-KW"/>
</dbReference>
<dbReference type="InterPro" id="IPR036590">
    <property type="entry name" value="SRAP-like"/>
</dbReference>
<dbReference type="OrthoDB" id="9782620at2"/>
<evidence type="ECO:0000256" key="5">
    <source>
        <dbReference type="ARBA" id="ARBA00023124"/>
    </source>
</evidence>
<keyword evidence="7" id="KW-0456">Lyase</keyword>